<feature type="binding site" evidence="18">
    <location>
        <begin position="16"/>
        <end position="19"/>
    </location>
    <ligand>
        <name>UDP-N-acetyl-alpha-D-glucosamine</name>
        <dbReference type="ChEBI" id="CHEBI:57705"/>
    </ligand>
</feature>
<feature type="region of interest" description="Pyrophosphorylase" evidence="18">
    <location>
        <begin position="1"/>
        <end position="237"/>
    </location>
</feature>
<dbReference type="InterPro" id="IPR001451">
    <property type="entry name" value="Hexapep"/>
</dbReference>
<dbReference type="NCBIfam" id="NF010933">
    <property type="entry name" value="PRK14353.1"/>
    <property type="match status" value="1"/>
</dbReference>
<dbReference type="UniPathway" id="UPA00973"/>
<keyword evidence="6 18" id="KW-0548">Nucleotidyltransferase</keyword>
<comment type="similarity">
    <text evidence="3 18">In the N-terminal section; belongs to the N-acetylglucosamine-1-phosphate uridyltransferase family.</text>
</comment>
<feature type="binding site" evidence="18">
    <location>
        <position position="149"/>
    </location>
    <ligand>
        <name>UDP-N-acetyl-alpha-D-glucosamine</name>
        <dbReference type="ChEBI" id="CHEBI:57705"/>
    </ligand>
</feature>
<feature type="binding site" evidence="18">
    <location>
        <position position="178"/>
    </location>
    <ligand>
        <name>UDP-N-acetyl-alpha-D-glucosamine</name>
        <dbReference type="ChEBI" id="CHEBI:57705"/>
    </ligand>
</feature>
<dbReference type="Pfam" id="PF00132">
    <property type="entry name" value="Hexapep"/>
    <property type="match status" value="1"/>
</dbReference>
<evidence type="ECO:0000313" key="22">
    <source>
        <dbReference type="Proteomes" id="UP000433101"/>
    </source>
</evidence>
<evidence type="ECO:0000256" key="9">
    <source>
        <dbReference type="ARBA" id="ARBA00022842"/>
    </source>
</evidence>
<evidence type="ECO:0000313" key="21">
    <source>
        <dbReference type="EMBL" id="MXN67169.1"/>
    </source>
</evidence>
<dbReference type="NCBIfam" id="TIGR01173">
    <property type="entry name" value="glmU"/>
    <property type="match status" value="1"/>
</dbReference>
<organism evidence="21 22">
    <name type="scientific">Stappia sediminis</name>
    <dbReference type="NCBI Taxonomy" id="2692190"/>
    <lineage>
        <taxon>Bacteria</taxon>
        <taxon>Pseudomonadati</taxon>
        <taxon>Pseudomonadota</taxon>
        <taxon>Alphaproteobacteria</taxon>
        <taxon>Hyphomicrobiales</taxon>
        <taxon>Stappiaceae</taxon>
        <taxon>Stappia</taxon>
    </lineage>
</organism>
<keyword evidence="14 18" id="KW-0961">Cell wall biogenesis/degradation</keyword>
<dbReference type="Gene3D" id="3.90.550.10">
    <property type="entry name" value="Spore Coat Polysaccharide Biosynthesis Protein SpsA, Chain A"/>
    <property type="match status" value="1"/>
</dbReference>
<evidence type="ECO:0000256" key="6">
    <source>
        <dbReference type="ARBA" id="ARBA00022695"/>
    </source>
</evidence>
<feature type="binding site" evidence="18">
    <location>
        <position position="324"/>
    </location>
    <ligand>
        <name>UDP-N-acetyl-alpha-D-glucosamine</name>
        <dbReference type="ChEBI" id="CHEBI:57705"/>
    </ligand>
</feature>
<evidence type="ECO:0000256" key="7">
    <source>
        <dbReference type="ARBA" id="ARBA00022723"/>
    </source>
</evidence>
<feature type="binding site" evidence="18">
    <location>
        <position position="235"/>
    </location>
    <ligand>
        <name>UDP-N-acetyl-alpha-D-glucosamine</name>
        <dbReference type="ChEBI" id="CHEBI:57705"/>
    </ligand>
</feature>
<evidence type="ECO:0000256" key="13">
    <source>
        <dbReference type="ARBA" id="ARBA00023315"/>
    </source>
</evidence>
<feature type="binding site" evidence="18">
    <location>
        <position position="368"/>
    </location>
    <ligand>
        <name>UDP-N-acetyl-alpha-D-glucosamine</name>
        <dbReference type="ChEBI" id="CHEBI:57705"/>
    </ligand>
</feature>
<dbReference type="InterPro" id="IPR050065">
    <property type="entry name" value="GlmU-like"/>
</dbReference>
<dbReference type="GO" id="GO:0006048">
    <property type="term" value="P:UDP-N-acetylglucosamine biosynthetic process"/>
    <property type="evidence" value="ECO:0007669"/>
    <property type="project" value="UniProtKB-UniPathway"/>
</dbReference>
<feature type="binding site" evidence="18">
    <location>
        <position position="371"/>
    </location>
    <ligand>
        <name>acetyl-CoA</name>
        <dbReference type="ChEBI" id="CHEBI:57288"/>
    </ligand>
</feature>
<keyword evidence="9 18" id="KW-0460">Magnesium</keyword>
<evidence type="ECO:0000256" key="10">
    <source>
        <dbReference type="ARBA" id="ARBA00022960"/>
    </source>
</evidence>
<comment type="subunit">
    <text evidence="18">Homotrimer.</text>
</comment>
<keyword evidence="10 18" id="KW-0133">Cell shape</keyword>
<dbReference type="Pfam" id="PF12804">
    <property type="entry name" value="NTP_transf_3"/>
    <property type="match status" value="1"/>
</dbReference>
<comment type="pathway">
    <text evidence="18">Nucleotide-sugar biosynthesis; UDP-N-acetyl-alpha-D-glucosamine biosynthesis; UDP-N-acetyl-alpha-D-glucosamine from N-acetyl-alpha-D-glucosamine 1-phosphate: step 1/1.</text>
</comment>
<feature type="binding site" evidence="18">
    <location>
        <position position="83"/>
    </location>
    <ligand>
        <name>UDP-N-acetyl-alpha-D-glucosamine</name>
        <dbReference type="ChEBI" id="CHEBI:57705"/>
    </ligand>
</feature>
<keyword evidence="7 18" id="KW-0479">Metal-binding</keyword>
<feature type="binding site" evidence="18">
    <location>
        <position position="414"/>
    </location>
    <ligand>
        <name>acetyl-CoA</name>
        <dbReference type="ChEBI" id="CHEBI:57288"/>
    </ligand>
</feature>
<dbReference type="EC" id="2.7.7.23" evidence="18"/>
<comment type="cofactor">
    <cofactor evidence="18">
        <name>Mg(2+)</name>
        <dbReference type="ChEBI" id="CHEBI:18420"/>
    </cofactor>
    <text evidence="18">Binds 1 Mg(2+) ion per subunit.</text>
</comment>
<feature type="binding site" evidence="18">
    <location>
        <position position="342"/>
    </location>
    <ligand>
        <name>UDP-N-acetyl-alpha-D-glucosamine</name>
        <dbReference type="ChEBI" id="CHEBI:57705"/>
    </ligand>
</feature>
<feature type="binding site" evidence="18">
    <location>
        <position position="163"/>
    </location>
    <ligand>
        <name>UDP-N-acetyl-alpha-D-glucosamine</name>
        <dbReference type="ChEBI" id="CHEBI:57705"/>
    </ligand>
</feature>
<dbReference type="SUPFAM" id="SSF51161">
    <property type="entry name" value="Trimeric LpxA-like enzymes"/>
    <property type="match status" value="1"/>
</dbReference>
<keyword evidence="22" id="KW-1185">Reference proteome</keyword>
<gene>
    <name evidence="18 21" type="primary">glmU</name>
    <name evidence="21" type="ORF">GR183_19850</name>
</gene>
<evidence type="ECO:0000256" key="3">
    <source>
        <dbReference type="ARBA" id="ARBA00007947"/>
    </source>
</evidence>
<evidence type="ECO:0000256" key="16">
    <source>
        <dbReference type="ARBA" id="ARBA00048493"/>
    </source>
</evidence>
<dbReference type="GO" id="GO:0019134">
    <property type="term" value="F:glucosamine-1-phosphate N-acetyltransferase activity"/>
    <property type="evidence" value="ECO:0007669"/>
    <property type="project" value="UniProtKB-UniRule"/>
</dbReference>
<keyword evidence="4 18" id="KW-0963">Cytoplasm</keyword>
<dbReference type="InterPro" id="IPR005882">
    <property type="entry name" value="Bifunctional_GlmU"/>
</dbReference>
<feature type="region of interest" description="Disordered" evidence="19">
    <location>
        <begin position="430"/>
        <end position="458"/>
    </location>
</feature>
<comment type="catalytic activity">
    <reaction evidence="15 18">
        <text>alpha-D-glucosamine 1-phosphate + acetyl-CoA = N-acetyl-alpha-D-glucosamine 1-phosphate + CoA + H(+)</text>
        <dbReference type="Rhea" id="RHEA:13725"/>
        <dbReference type="ChEBI" id="CHEBI:15378"/>
        <dbReference type="ChEBI" id="CHEBI:57287"/>
        <dbReference type="ChEBI" id="CHEBI:57288"/>
        <dbReference type="ChEBI" id="CHEBI:57776"/>
        <dbReference type="ChEBI" id="CHEBI:58516"/>
        <dbReference type="EC" id="2.3.1.157"/>
    </reaction>
</comment>
<keyword evidence="11 18" id="KW-0573">Peptidoglycan synthesis</keyword>
<feature type="binding site" evidence="18">
    <location>
        <position position="113"/>
    </location>
    <ligand>
        <name>Mg(2+)</name>
        <dbReference type="ChEBI" id="CHEBI:18420"/>
    </ligand>
</feature>
<evidence type="ECO:0000256" key="2">
    <source>
        <dbReference type="ARBA" id="ARBA00007707"/>
    </source>
</evidence>
<dbReference type="GO" id="GO:0009252">
    <property type="term" value="P:peptidoglycan biosynthetic process"/>
    <property type="evidence" value="ECO:0007669"/>
    <property type="project" value="UniProtKB-UniRule"/>
</dbReference>
<dbReference type="InterPro" id="IPR038009">
    <property type="entry name" value="GlmU_C_LbH"/>
</dbReference>
<name>A0A7X3S9T2_9HYPH</name>
<feature type="binding site" evidence="18">
    <location>
        <position position="396"/>
    </location>
    <ligand>
        <name>acetyl-CoA</name>
        <dbReference type="ChEBI" id="CHEBI:57288"/>
    </ligand>
</feature>
<evidence type="ECO:0000256" key="1">
    <source>
        <dbReference type="ARBA" id="ARBA00004496"/>
    </source>
</evidence>
<proteinExistence type="inferred from homology"/>
<dbReference type="PANTHER" id="PTHR43584">
    <property type="entry name" value="NUCLEOTIDYL TRANSFERASE"/>
    <property type="match status" value="1"/>
</dbReference>
<dbReference type="EC" id="2.3.1.157" evidence="18"/>
<comment type="similarity">
    <text evidence="2 18">In the C-terminal section; belongs to the transferase hexapeptide repeat family.</text>
</comment>
<comment type="caution">
    <text evidence="18">Lacks conserved residue(s) required for the propagation of feature annotation.</text>
</comment>
<dbReference type="Proteomes" id="UP000433101">
    <property type="component" value="Unassembled WGS sequence"/>
</dbReference>
<feature type="binding site" evidence="18">
    <location>
        <position position="235"/>
    </location>
    <ligand>
        <name>Mg(2+)</name>
        <dbReference type="ChEBI" id="CHEBI:18420"/>
    </ligand>
</feature>
<evidence type="ECO:0000256" key="17">
    <source>
        <dbReference type="ARBA" id="ARBA00049628"/>
    </source>
</evidence>
<feature type="region of interest" description="Linker" evidence="18">
    <location>
        <begin position="238"/>
        <end position="258"/>
    </location>
</feature>
<reference evidence="21 22" key="1">
    <citation type="submission" date="2019-12" db="EMBL/GenBank/DDBJ databases">
        <authorList>
            <person name="Li M."/>
        </authorList>
    </citation>
    <scope>NUCLEOTIDE SEQUENCE [LARGE SCALE GENOMIC DNA]</scope>
    <source>
        <strain evidence="21 22">GBMRC 2046</strain>
    </source>
</reference>
<dbReference type="GO" id="GO:0000287">
    <property type="term" value="F:magnesium ion binding"/>
    <property type="evidence" value="ECO:0007669"/>
    <property type="project" value="UniProtKB-UniRule"/>
</dbReference>
<dbReference type="GO" id="GO:0016020">
    <property type="term" value="C:membrane"/>
    <property type="evidence" value="ECO:0007669"/>
    <property type="project" value="GOC"/>
</dbReference>
<evidence type="ECO:0000259" key="20">
    <source>
        <dbReference type="Pfam" id="PF12804"/>
    </source>
</evidence>
<dbReference type="InterPro" id="IPR011004">
    <property type="entry name" value="Trimer_LpxA-like_sf"/>
</dbReference>
<dbReference type="Gene3D" id="2.160.10.10">
    <property type="entry name" value="Hexapeptide repeat proteins"/>
    <property type="match status" value="1"/>
</dbReference>
<dbReference type="GO" id="GO:0005737">
    <property type="term" value="C:cytoplasm"/>
    <property type="evidence" value="ECO:0007669"/>
    <property type="project" value="UniProtKB-SubCell"/>
</dbReference>
<dbReference type="AlphaFoldDB" id="A0A7X3S9T2"/>
<feature type="binding site" evidence="18">
    <location>
        <begin position="377"/>
        <end position="378"/>
    </location>
    <ligand>
        <name>acetyl-CoA</name>
        <dbReference type="ChEBI" id="CHEBI:57288"/>
    </ligand>
</feature>
<evidence type="ECO:0000256" key="4">
    <source>
        <dbReference type="ARBA" id="ARBA00022490"/>
    </source>
</evidence>
<comment type="function">
    <text evidence="17 18">Catalyzes the last two sequential reactions in the de novo biosynthetic pathway for UDP-N-acetylglucosamine (UDP-GlcNAc). The C-terminal domain catalyzes the transfer of acetyl group from acetyl coenzyme A to glucosamine-1-phosphate (GlcN-1-P) to produce N-acetylglucosamine-1-phosphate (GlcNAc-1-P), which is converted into UDP-GlcNAc by the transfer of uridine 5-monophosphate (from uridine 5-triphosphate), a reaction catalyzed by the N-terminal domain.</text>
</comment>
<dbReference type="SUPFAM" id="SSF53448">
    <property type="entry name" value="Nucleotide-diphospho-sugar transferases"/>
    <property type="match status" value="1"/>
</dbReference>
<evidence type="ECO:0000256" key="19">
    <source>
        <dbReference type="SAM" id="MobiDB-lite"/>
    </source>
</evidence>
<sequence>MSASSSPVPSTLAIVLAAGLGTRMKSDRPKVMHEVGGLPLVGHVLKAVQAADVGRAAVVIGPGMEDLEKLVEGISPSASCHIQEERLGTAHAVRAAEAAYRDAPDHILVLLGDAPLVSPETIQRVKARLEDGADVVVLGFEAADPFGYGRLIKEGERLVAIREERDASNPEKAITLCNSGIMAFRGTQFSDLVSAIGNENAKGEFYLTDAIGIAHARGLRLETETAPEWEVQGINTRGQLAAVEAVFQNLARERVMASGVSLIAPETVFFSHDTRLEPDVTVEPNVVFAPGVAVEAGARIRAFSHLEGAHVAAGATVGPYARLRPGARIGETAHIGNFVEIKNASIEAGAKVNHLSYIGDARVGAKANVGAGTITCNYDGFLKHHTDIGAGAFIGSNATLVAPVSIGDGAYTAAGSVITEDVAADALALGRSRQSEKPGRAAKIRDRLAREKKARQKG</sequence>
<feature type="domain" description="MobA-like NTP transferase" evidence="20">
    <location>
        <begin position="13"/>
        <end position="142"/>
    </location>
</feature>
<feature type="binding site" evidence="18">
    <location>
        <position position="30"/>
    </location>
    <ligand>
        <name>UDP-N-acetyl-alpha-D-glucosamine</name>
        <dbReference type="ChEBI" id="CHEBI:57705"/>
    </ligand>
</feature>
<dbReference type="GO" id="GO:0071555">
    <property type="term" value="P:cell wall organization"/>
    <property type="evidence" value="ECO:0007669"/>
    <property type="project" value="UniProtKB-KW"/>
</dbReference>
<feature type="binding site" evidence="18">
    <location>
        <begin position="88"/>
        <end position="89"/>
    </location>
    <ligand>
        <name>UDP-N-acetyl-alpha-D-glucosamine</name>
        <dbReference type="ChEBI" id="CHEBI:57705"/>
    </ligand>
</feature>
<dbReference type="CDD" id="cd02540">
    <property type="entry name" value="GT2_GlmU_N_bac"/>
    <property type="match status" value="1"/>
</dbReference>
<comment type="pathway">
    <text evidence="18">Bacterial outer membrane biogenesis; LPS lipid A biosynthesis.</text>
</comment>
<dbReference type="InterPro" id="IPR029044">
    <property type="entry name" value="Nucleotide-diphossugar_trans"/>
</dbReference>
<feature type="binding site" evidence="18">
    <location>
        <position position="431"/>
    </location>
    <ligand>
        <name>acetyl-CoA</name>
        <dbReference type="ChEBI" id="CHEBI:57288"/>
    </ligand>
</feature>
<dbReference type="GO" id="GO:0008360">
    <property type="term" value="P:regulation of cell shape"/>
    <property type="evidence" value="ECO:0007669"/>
    <property type="project" value="UniProtKB-KW"/>
</dbReference>
<dbReference type="EMBL" id="WUMV01000009">
    <property type="protein sequence ID" value="MXN67169.1"/>
    <property type="molecule type" value="Genomic_DNA"/>
</dbReference>
<comment type="catalytic activity">
    <reaction evidence="16 18">
        <text>N-acetyl-alpha-D-glucosamine 1-phosphate + UTP + H(+) = UDP-N-acetyl-alpha-D-glucosamine + diphosphate</text>
        <dbReference type="Rhea" id="RHEA:13509"/>
        <dbReference type="ChEBI" id="CHEBI:15378"/>
        <dbReference type="ChEBI" id="CHEBI:33019"/>
        <dbReference type="ChEBI" id="CHEBI:46398"/>
        <dbReference type="ChEBI" id="CHEBI:57705"/>
        <dbReference type="ChEBI" id="CHEBI:57776"/>
        <dbReference type="EC" id="2.7.7.23"/>
    </reaction>
</comment>
<dbReference type="PANTHER" id="PTHR43584:SF3">
    <property type="entry name" value="BIFUNCTIONAL PROTEIN GLMU"/>
    <property type="match status" value="1"/>
</dbReference>
<evidence type="ECO:0000256" key="15">
    <source>
        <dbReference type="ARBA" id="ARBA00048247"/>
    </source>
</evidence>
<evidence type="ECO:0000256" key="12">
    <source>
        <dbReference type="ARBA" id="ARBA00023268"/>
    </source>
</evidence>
<feature type="compositionally biased region" description="Basic and acidic residues" evidence="19">
    <location>
        <begin position="433"/>
        <end position="451"/>
    </location>
</feature>
<dbReference type="GO" id="GO:0000902">
    <property type="term" value="P:cell morphogenesis"/>
    <property type="evidence" value="ECO:0007669"/>
    <property type="project" value="UniProtKB-UniRule"/>
</dbReference>
<comment type="caution">
    <text evidence="21">The sequence shown here is derived from an EMBL/GenBank/DDBJ whole genome shotgun (WGS) entry which is preliminary data.</text>
</comment>
<evidence type="ECO:0000256" key="8">
    <source>
        <dbReference type="ARBA" id="ARBA00022737"/>
    </source>
</evidence>
<evidence type="ECO:0000256" key="5">
    <source>
        <dbReference type="ARBA" id="ARBA00022679"/>
    </source>
</evidence>
<dbReference type="GO" id="GO:0009245">
    <property type="term" value="P:lipid A biosynthetic process"/>
    <property type="evidence" value="ECO:0007669"/>
    <property type="project" value="UniProtKB-UniRule"/>
</dbReference>
<dbReference type="GO" id="GO:0003977">
    <property type="term" value="F:UDP-N-acetylglucosamine diphosphorylase activity"/>
    <property type="evidence" value="ECO:0007669"/>
    <property type="project" value="UniProtKB-UniRule"/>
</dbReference>
<protein>
    <recommendedName>
        <fullName evidence="18">Bifunctional protein GlmU</fullName>
    </recommendedName>
    <domain>
        <recommendedName>
            <fullName evidence="18">UDP-N-acetylglucosamine pyrophosphorylase</fullName>
            <ecNumber evidence="18">2.7.7.23</ecNumber>
        </recommendedName>
        <alternativeName>
            <fullName evidence="18">N-acetylglucosamine-1-phosphate uridyltransferase</fullName>
        </alternativeName>
    </domain>
    <domain>
        <recommendedName>
            <fullName evidence="18">Glucosamine-1-phosphate N-acetyltransferase</fullName>
            <ecNumber evidence="18">2.3.1.157</ecNumber>
        </recommendedName>
    </domain>
</protein>
<comment type="pathway">
    <text evidence="18">Nucleotide-sugar biosynthesis; UDP-N-acetyl-alpha-D-glucosamine biosynthesis; N-acetyl-alpha-D-glucosamine 1-phosphate from alpha-D-glucosamine 6-phosphate (route II): step 2/2.</text>
</comment>
<evidence type="ECO:0000256" key="14">
    <source>
        <dbReference type="ARBA" id="ARBA00023316"/>
    </source>
</evidence>
<evidence type="ECO:0000256" key="18">
    <source>
        <dbReference type="HAMAP-Rule" id="MF_01631"/>
    </source>
</evidence>
<comment type="subcellular location">
    <subcellularLocation>
        <location evidence="1 18">Cytoplasm</location>
    </subcellularLocation>
</comment>
<dbReference type="UniPathway" id="UPA00113">
    <property type="reaction ID" value="UER00532"/>
</dbReference>
<dbReference type="RefSeq" id="WP_160777401.1">
    <property type="nucleotide sequence ID" value="NZ_WUMV01000009.1"/>
</dbReference>
<dbReference type="HAMAP" id="MF_01631">
    <property type="entry name" value="GlmU"/>
    <property type="match status" value="1"/>
</dbReference>
<feature type="binding site" evidence="18">
    <location>
        <position position="357"/>
    </location>
    <ligand>
        <name>UDP-N-acetyl-alpha-D-glucosamine</name>
        <dbReference type="ChEBI" id="CHEBI:57705"/>
    </ligand>
</feature>
<evidence type="ECO:0000256" key="11">
    <source>
        <dbReference type="ARBA" id="ARBA00022984"/>
    </source>
</evidence>
<keyword evidence="13 18" id="KW-0012">Acyltransferase</keyword>
<dbReference type="CDD" id="cd03353">
    <property type="entry name" value="LbH_GlmU_C"/>
    <property type="match status" value="1"/>
</dbReference>
<keyword evidence="5 18" id="KW-0808">Transferase</keyword>
<dbReference type="InterPro" id="IPR025877">
    <property type="entry name" value="MobA-like_NTP_Trfase"/>
</dbReference>
<accession>A0A7X3S9T2</accession>
<feature type="active site" description="Proton acceptor" evidence="18">
    <location>
        <position position="354"/>
    </location>
</feature>
<feature type="region of interest" description="N-acetyltransferase" evidence="18">
    <location>
        <begin position="259"/>
        <end position="458"/>
    </location>
</feature>
<keyword evidence="8 18" id="KW-0677">Repeat</keyword>
<keyword evidence="12 18" id="KW-0511">Multifunctional enzyme</keyword>